<dbReference type="Proteomes" id="UP000069771">
    <property type="component" value="Chromosome"/>
</dbReference>
<keyword evidence="2" id="KW-1185">Reference proteome</keyword>
<protein>
    <submittedName>
        <fullName evidence="1">Uncharacterized protein</fullName>
    </submittedName>
</protein>
<dbReference type="STRING" id="1702221.AALO17_03090"/>
<evidence type="ECO:0000313" key="1">
    <source>
        <dbReference type="EMBL" id="AMK53443.1"/>
    </source>
</evidence>
<proteinExistence type="predicted"/>
<evidence type="ECO:0000313" key="2">
    <source>
        <dbReference type="Proteomes" id="UP000069771"/>
    </source>
</evidence>
<dbReference type="AlphaFoldDB" id="A0A140DS16"/>
<dbReference type="KEGG" id="fro:AALO17_03090"/>
<gene>
    <name evidence="1" type="ORF">AALO17_03090</name>
</gene>
<organism evidence="1 2">
    <name type="scientific">Faecalibaculum rodentium</name>
    <dbReference type="NCBI Taxonomy" id="1702221"/>
    <lineage>
        <taxon>Bacteria</taxon>
        <taxon>Bacillati</taxon>
        <taxon>Bacillota</taxon>
        <taxon>Erysipelotrichia</taxon>
        <taxon>Erysipelotrichales</taxon>
        <taxon>Erysipelotrichaceae</taxon>
        <taxon>Faecalibaculum</taxon>
    </lineage>
</organism>
<name>A0A140DS16_9FIRM</name>
<dbReference type="EMBL" id="CP011391">
    <property type="protein sequence ID" value="AMK53443.1"/>
    <property type="molecule type" value="Genomic_DNA"/>
</dbReference>
<accession>A0A140DS16</accession>
<reference evidence="1 2" key="1">
    <citation type="journal article" date="2016" name="Gut Pathog.">
        <title>Whole genome sequencing of "Faecalibaculum rodentium" ALO17, isolated from C57BL/6J laboratory mouse feces.</title>
        <authorList>
            <person name="Lim S."/>
            <person name="Chang D.H."/>
            <person name="Ahn S."/>
            <person name="Kim B.C."/>
        </authorList>
    </citation>
    <scope>NUCLEOTIDE SEQUENCE [LARGE SCALE GENOMIC DNA]</scope>
    <source>
        <strain evidence="1 2">Alo17</strain>
    </source>
</reference>
<sequence length="48" mass="5284">MTQDSRSVLFHAVSRTIYSKDIAGTQTDFSLCPAVIRGMTTDGDFPVF</sequence>